<dbReference type="Proteomes" id="UP000030021">
    <property type="component" value="Unassembled WGS sequence"/>
</dbReference>
<reference evidence="2 3" key="1">
    <citation type="submission" date="2013-01" db="EMBL/GenBank/DDBJ databases">
        <authorList>
            <person name="Fiebig A."/>
            <person name="Goeker M."/>
            <person name="Klenk H.-P.P."/>
        </authorList>
    </citation>
    <scope>NUCLEOTIDE SEQUENCE [LARGE SCALE GENOMIC DNA]</scope>
    <source>
        <strain evidence="2 3">DSM 17069</strain>
    </source>
</reference>
<dbReference type="STRING" id="215743.ROSMUCSMR3_02198"/>
<accession>A0A0A0HRB3</accession>
<dbReference type="SUPFAM" id="SSF54001">
    <property type="entry name" value="Cysteine proteinases"/>
    <property type="match status" value="1"/>
</dbReference>
<protein>
    <submittedName>
        <fullName evidence="2">Transglutaminase-like enzyme, putative cysteine protease</fullName>
    </submittedName>
</protein>
<dbReference type="PATRIC" id="fig|1288298.3.peg.72"/>
<keyword evidence="2" id="KW-0378">Hydrolase</keyword>
<gene>
    <name evidence="2" type="ORF">rosmuc_00072</name>
</gene>
<dbReference type="RefSeq" id="WP_037275955.1">
    <property type="nucleotide sequence ID" value="NZ_KN293991.1"/>
</dbReference>
<dbReference type="InterPro" id="IPR002931">
    <property type="entry name" value="Transglutaminase-like"/>
</dbReference>
<evidence type="ECO:0000313" key="3">
    <source>
        <dbReference type="Proteomes" id="UP000030021"/>
    </source>
</evidence>
<dbReference type="GO" id="GO:0008233">
    <property type="term" value="F:peptidase activity"/>
    <property type="evidence" value="ECO:0007669"/>
    <property type="project" value="UniProtKB-KW"/>
</dbReference>
<comment type="caution">
    <text evidence="2">The sequence shown here is derived from an EMBL/GenBank/DDBJ whole genome shotgun (WGS) entry which is preliminary data.</text>
</comment>
<dbReference type="OrthoDB" id="7673667at2"/>
<dbReference type="EMBL" id="AONH01000001">
    <property type="protein sequence ID" value="KGM89481.1"/>
    <property type="molecule type" value="Genomic_DNA"/>
</dbReference>
<feature type="domain" description="Transglutaminase-like" evidence="1">
    <location>
        <begin position="104"/>
        <end position="196"/>
    </location>
</feature>
<dbReference type="GO" id="GO:0006508">
    <property type="term" value="P:proteolysis"/>
    <property type="evidence" value="ECO:0007669"/>
    <property type="project" value="UniProtKB-KW"/>
</dbReference>
<evidence type="ECO:0000259" key="1">
    <source>
        <dbReference type="Pfam" id="PF01841"/>
    </source>
</evidence>
<sequence>MRQLQIEVSGLEPGARLLAPAGMCSPEDAVSATTVTGGDIVTVALEPELGLTALWIEAANETVTLTHTITPAPKDQGYPEAVYTSRINRYTVAADDLTEASRTIAAKAGGGRAGIDALVAEAEARFTYDHPEARFNDGAEAVPYLSCGTTPGSCVDINTYLVASLRAAGYEAGYVYGYFFPAEKGGVTHDMHCWVVTRHDGEVLDWDIAHHMKAGLGPTKPGLNPRPGWRVALGHSMGHTYRMGETLAQLKLLAEPMKRGPGGTWQKLPIIARLPAT</sequence>
<dbReference type="InterPro" id="IPR038765">
    <property type="entry name" value="Papain-like_cys_pep_sf"/>
</dbReference>
<dbReference type="AlphaFoldDB" id="A0A0A0HRB3"/>
<dbReference type="Pfam" id="PF01841">
    <property type="entry name" value="Transglut_core"/>
    <property type="match status" value="1"/>
</dbReference>
<keyword evidence="2" id="KW-0645">Protease</keyword>
<evidence type="ECO:0000313" key="2">
    <source>
        <dbReference type="EMBL" id="KGM89481.1"/>
    </source>
</evidence>
<dbReference type="eggNOG" id="ENOG5030GAI">
    <property type="taxonomic scope" value="Bacteria"/>
</dbReference>
<name>A0A0A0HRB3_9RHOB</name>
<dbReference type="HOGENOM" id="CLU_986200_0_0_5"/>
<dbReference type="Gene3D" id="3.10.620.30">
    <property type="match status" value="1"/>
</dbReference>
<organism evidence="2 3">
    <name type="scientific">Roseovarius mucosus DSM 17069</name>
    <dbReference type="NCBI Taxonomy" id="1288298"/>
    <lineage>
        <taxon>Bacteria</taxon>
        <taxon>Pseudomonadati</taxon>
        <taxon>Pseudomonadota</taxon>
        <taxon>Alphaproteobacteria</taxon>
        <taxon>Rhodobacterales</taxon>
        <taxon>Roseobacteraceae</taxon>
        <taxon>Roseovarius</taxon>
    </lineage>
</organism>
<proteinExistence type="predicted"/>